<accession>A0A8A4TR59</accession>
<dbReference type="Proteomes" id="UP000663929">
    <property type="component" value="Chromosome"/>
</dbReference>
<keyword evidence="2" id="KW-0808">Transferase</keyword>
<keyword evidence="2" id="KW-0418">Kinase</keyword>
<evidence type="ECO:0000313" key="2">
    <source>
        <dbReference type="EMBL" id="QTD51498.1"/>
    </source>
</evidence>
<dbReference type="InterPro" id="IPR000719">
    <property type="entry name" value="Prot_kinase_dom"/>
</dbReference>
<dbReference type="EMBL" id="CP071793">
    <property type="protein sequence ID" value="QTD51498.1"/>
    <property type="molecule type" value="Genomic_DNA"/>
</dbReference>
<proteinExistence type="predicted"/>
<dbReference type="InterPro" id="IPR011009">
    <property type="entry name" value="Kinase-like_dom_sf"/>
</dbReference>
<reference evidence="2" key="1">
    <citation type="submission" date="2021-03" db="EMBL/GenBank/DDBJ databases">
        <title>Acanthopleuribacteraceae sp. M133.</title>
        <authorList>
            <person name="Wang G."/>
        </authorList>
    </citation>
    <scope>NUCLEOTIDE SEQUENCE</scope>
    <source>
        <strain evidence="2">M133</strain>
    </source>
</reference>
<dbReference type="PROSITE" id="PS50011">
    <property type="entry name" value="PROTEIN_KINASE_DOM"/>
    <property type="match status" value="1"/>
</dbReference>
<dbReference type="AlphaFoldDB" id="A0A8A4TR59"/>
<dbReference type="PANTHER" id="PTHR44329">
    <property type="entry name" value="SERINE/THREONINE-PROTEIN KINASE TNNI3K-RELATED"/>
    <property type="match status" value="1"/>
</dbReference>
<dbReference type="GO" id="GO:0005524">
    <property type="term" value="F:ATP binding"/>
    <property type="evidence" value="ECO:0007669"/>
    <property type="project" value="InterPro"/>
</dbReference>
<name>A0A8A4TR59_SULCO</name>
<organism evidence="2 3">
    <name type="scientific">Sulfidibacter corallicola</name>
    <dbReference type="NCBI Taxonomy" id="2818388"/>
    <lineage>
        <taxon>Bacteria</taxon>
        <taxon>Pseudomonadati</taxon>
        <taxon>Acidobacteriota</taxon>
        <taxon>Holophagae</taxon>
        <taxon>Acanthopleuribacterales</taxon>
        <taxon>Acanthopleuribacteraceae</taxon>
        <taxon>Sulfidibacter</taxon>
    </lineage>
</organism>
<dbReference type="SMART" id="SM00220">
    <property type="entry name" value="S_TKc"/>
    <property type="match status" value="1"/>
</dbReference>
<dbReference type="SUPFAM" id="SSF56112">
    <property type="entry name" value="Protein kinase-like (PK-like)"/>
    <property type="match status" value="1"/>
</dbReference>
<dbReference type="InterPro" id="IPR051681">
    <property type="entry name" value="Ser/Thr_Kinases-Pseudokinases"/>
</dbReference>
<dbReference type="RefSeq" id="WP_237381628.1">
    <property type="nucleotide sequence ID" value="NZ_CP071793.1"/>
</dbReference>
<sequence>MTQPAHDNHYVLEKKLGGTGESEVFFAKRLDGQKVVVKLLANEGHFFDELARHFAFDSIEAVCELYENVPPHAIQMGSFELSEALLASMPEDFRSQFGNSLSAKGALILEHVQGRPLIDVLAEAPDRHKLNYLSDLGQAIAAIHECDEYHGDLTYKNVLLDAGTGGVRIIDLGFYPSKKDWPLEELSPEHNPYWSHRVDKGSDVYMFARNFLGTIDRPSSQILGLYRACLSPDPRNRPTMAEVCQKLSAPGVDAAPARESKGFRSRIRPLKWAGVAYMVMASTVGISLVTEHPLFDGTEAAVELAPENPKRAIRRLNQMREELRQFHESPVIKQNLADALARDTASIKRNLPNFHVKTFSPNDLSTPIAVYAFQDNAVLVGHDNLFSIGDWVEHNGQVGYISKITPMEMTIRLEGEKTPIYFSPPSFFVPNSFHEHGVVIWDNDNNLKRVIETLPSIHKALYQIPASDRDSVLTPLWHRTSTSLDVSIEAGQIAGPFPVPDMKTYSDYLDDFLVASKEGITLKLSIPAEQIPVHFRIPFFQTAGRSLGDFASDLSYYLGIDVELAPNLRDHLLPERELFHKTWQEVCQELGIVWEKMENDSQVGILIVGVNPHSK</sequence>
<dbReference type="Gene3D" id="1.10.510.10">
    <property type="entry name" value="Transferase(Phosphotransferase) domain 1"/>
    <property type="match status" value="1"/>
</dbReference>
<protein>
    <submittedName>
        <fullName evidence="2">Protein kinase family protein</fullName>
    </submittedName>
</protein>
<evidence type="ECO:0000259" key="1">
    <source>
        <dbReference type="PROSITE" id="PS50011"/>
    </source>
</evidence>
<evidence type="ECO:0000313" key="3">
    <source>
        <dbReference type="Proteomes" id="UP000663929"/>
    </source>
</evidence>
<dbReference type="GO" id="GO:0004674">
    <property type="term" value="F:protein serine/threonine kinase activity"/>
    <property type="evidence" value="ECO:0007669"/>
    <property type="project" value="TreeGrafter"/>
</dbReference>
<keyword evidence="3" id="KW-1185">Reference proteome</keyword>
<gene>
    <name evidence="2" type="ORF">J3U87_03435</name>
</gene>
<dbReference type="KEGG" id="scor:J3U87_03435"/>
<feature type="domain" description="Protein kinase" evidence="1">
    <location>
        <begin position="10"/>
        <end position="332"/>
    </location>
</feature>